<dbReference type="GO" id="GO:0003677">
    <property type="term" value="F:DNA binding"/>
    <property type="evidence" value="ECO:0007669"/>
    <property type="project" value="UniProtKB-KW"/>
</dbReference>
<name>A0A7W6CHZ3_9SPHN</name>
<proteinExistence type="predicted"/>
<dbReference type="SUPFAM" id="SSF46785">
    <property type="entry name" value="Winged helix' DNA-binding domain"/>
    <property type="match status" value="1"/>
</dbReference>
<dbReference type="EMBL" id="JACIDX010000005">
    <property type="protein sequence ID" value="MBB3954728.1"/>
    <property type="molecule type" value="Genomic_DNA"/>
</dbReference>
<gene>
    <name evidence="2" type="ORF">GGR38_001667</name>
</gene>
<accession>A0A7W6CHZ3</accession>
<keyword evidence="2" id="KW-0238">DNA-binding</keyword>
<organism evidence="2 3">
    <name type="scientific">Novosphingobium sediminicola</name>
    <dbReference type="NCBI Taxonomy" id="563162"/>
    <lineage>
        <taxon>Bacteria</taxon>
        <taxon>Pseudomonadati</taxon>
        <taxon>Pseudomonadota</taxon>
        <taxon>Alphaproteobacteria</taxon>
        <taxon>Sphingomonadales</taxon>
        <taxon>Sphingomonadaceae</taxon>
        <taxon>Novosphingobium</taxon>
    </lineage>
</organism>
<reference evidence="2 3" key="1">
    <citation type="submission" date="2020-08" db="EMBL/GenBank/DDBJ databases">
        <title>Genomic Encyclopedia of Type Strains, Phase IV (KMG-IV): sequencing the most valuable type-strain genomes for metagenomic binning, comparative biology and taxonomic classification.</title>
        <authorList>
            <person name="Goeker M."/>
        </authorList>
    </citation>
    <scope>NUCLEOTIDE SEQUENCE [LARGE SCALE GENOMIC DNA]</scope>
    <source>
        <strain evidence="2 3">DSM 27057</strain>
    </source>
</reference>
<evidence type="ECO:0000313" key="3">
    <source>
        <dbReference type="Proteomes" id="UP000548867"/>
    </source>
</evidence>
<protein>
    <submittedName>
        <fullName evidence="2">DNA-binding MarR family transcriptional regulator</fullName>
    </submittedName>
</protein>
<dbReference type="InterPro" id="IPR036390">
    <property type="entry name" value="WH_DNA-bd_sf"/>
</dbReference>
<dbReference type="InterPro" id="IPR036388">
    <property type="entry name" value="WH-like_DNA-bd_sf"/>
</dbReference>
<comment type="caution">
    <text evidence="2">The sequence shown here is derived from an EMBL/GenBank/DDBJ whole genome shotgun (WGS) entry which is preliminary data.</text>
</comment>
<dbReference type="AlphaFoldDB" id="A0A7W6CHZ3"/>
<dbReference type="Proteomes" id="UP000548867">
    <property type="component" value="Unassembled WGS sequence"/>
</dbReference>
<sequence>MNWTDRNSAALAGAAPQIWKEPEGSQPVNQRLRTLAQSLLNAAMELEKAPPAVPVEDGGAGIAARPKSDPAEQAQQLYRERRRRIEAFGDDTLFGEPAWDILLDLFVAGERGKRVAVTSACIGSGVPSTTALRWLNVLELRGMVEREDDNHDARRSFVRLTAKARSMMLDYFANL</sequence>
<feature type="region of interest" description="Disordered" evidence="1">
    <location>
        <begin position="1"/>
        <end position="26"/>
    </location>
</feature>
<evidence type="ECO:0000256" key="1">
    <source>
        <dbReference type="SAM" id="MobiDB-lite"/>
    </source>
</evidence>
<keyword evidence="3" id="KW-1185">Reference proteome</keyword>
<dbReference type="RefSeq" id="WP_246404345.1">
    <property type="nucleotide sequence ID" value="NZ_JACIDX010000005.1"/>
</dbReference>
<evidence type="ECO:0000313" key="2">
    <source>
        <dbReference type="EMBL" id="MBB3954728.1"/>
    </source>
</evidence>
<dbReference type="Gene3D" id="1.10.10.10">
    <property type="entry name" value="Winged helix-like DNA-binding domain superfamily/Winged helix DNA-binding domain"/>
    <property type="match status" value="1"/>
</dbReference>